<dbReference type="InterPro" id="IPR001846">
    <property type="entry name" value="VWF_type-D"/>
</dbReference>
<proteinExistence type="predicted"/>
<dbReference type="InterPro" id="IPR050733">
    <property type="entry name" value="Vitellogenin/Apolipophorin"/>
</dbReference>
<dbReference type="GO" id="GO:0005319">
    <property type="term" value="F:lipid transporter activity"/>
    <property type="evidence" value="ECO:0007669"/>
    <property type="project" value="TreeGrafter"/>
</dbReference>
<sequence>MNPEQAKRSELRINIAYDNLEVNALNKQSREMDPAWGVPLPSNKPNSTERKNQIMQSLARGLQSGKVYVFDMNYNVPTSEERQVLSAGFVRSNLDRKSKAFLYWNSQSPQMEGETKNEACYLQEINNSPDTPLDFEYTLKNPPVDNVRAELLYGKRCEGGNKVVIDGKATRSDQLQEILENSEAVKQCRQEIQKGNKLAPVCQKAIESAQVRDQYDIIIGPDGFFEKLWAWVINNLSNLLKKILNVEVTNSRADTVSIRINALPLMVNAVPMAFIRIPKLNLTFPHPMETTMNTQQLTEAVDSMLQNQLEQDSCTLDEHKITTFDKRTFPVTMGAVKHVMLTTYPQQDPDNRKHQMTIPEKMRAAILAEDGDYGTKSVTIYLGNHEVELYKYNNHLQVKVGGQVVEVSQYKSYQGIQNGEVIYEIFVLLDGSIALNSDKYGIHVFYNGEYVQIRVSDQYRNNIRGLCGNFDRNPSNDFLTPQNCILMKPEEFAATYALLQENSQGPVVENKRKAEQAQCHELPSGRHLMRNVISDKEAGRQSTEGKNWGYHQENRMRVHGQNRARDNKQSPEVDGRPDNFQVGQNIIYRTKVVEEGDELCFTTSPVPTCREGTVPVERKSKKYPLYCQMRNEESTSLKRRVENGANPDLSRKPATKSHVFQVPHGACSAA</sequence>
<keyword evidence="3" id="KW-1185">Reference proteome</keyword>
<evidence type="ECO:0000259" key="2">
    <source>
        <dbReference type="PROSITE" id="PS51233"/>
    </source>
</evidence>
<gene>
    <name evidence="4" type="primary">LOC112466671</name>
</gene>
<accession>A0A6J1R8W1</accession>
<name>A0A6J1R8W1_9HYME</name>
<dbReference type="Proteomes" id="UP000504618">
    <property type="component" value="Unplaced"/>
</dbReference>
<feature type="compositionally biased region" description="Basic and acidic residues" evidence="1">
    <location>
        <begin position="563"/>
        <end position="577"/>
    </location>
</feature>
<dbReference type="OrthoDB" id="160294at2759"/>
<dbReference type="RefSeq" id="XP_024890663.1">
    <property type="nucleotide sequence ID" value="XM_025034895.1"/>
</dbReference>
<evidence type="ECO:0000313" key="3">
    <source>
        <dbReference type="Proteomes" id="UP000504618"/>
    </source>
</evidence>
<reference evidence="4" key="1">
    <citation type="submission" date="2025-08" db="UniProtKB">
        <authorList>
            <consortium name="RefSeq"/>
        </authorList>
    </citation>
    <scope>IDENTIFICATION</scope>
    <source>
        <tissue evidence="4">Whole body</tissue>
    </source>
</reference>
<dbReference type="GeneID" id="112466671"/>
<feature type="region of interest" description="Disordered" evidence="1">
    <location>
        <begin position="556"/>
        <end position="579"/>
    </location>
</feature>
<feature type="region of interest" description="Disordered" evidence="1">
    <location>
        <begin position="643"/>
        <end position="662"/>
    </location>
</feature>
<evidence type="ECO:0000313" key="4">
    <source>
        <dbReference type="RefSeq" id="XP_024890663.1"/>
    </source>
</evidence>
<dbReference type="AlphaFoldDB" id="A0A6J1R8W1"/>
<evidence type="ECO:0000256" key="1">
    <source>
        <dbReference type="SAM" id="MobiDB-lite"/>
    </source>
</evidence>
<dbReference type="Pfam" id="PF00094">
    <property type="entry name" value="VWD"/>
    <property type="match status" value="1"/>
</dbReference>
<dbReference type="PROSITE" id="PS51233">
    <property type="entry name" value="VWFD"/>
    <property type="match status" value="1"/>
</dbReference>
<feature type="domain" description="VWFD" evidence="2">
    <location>
        <begin position="312"/>
        <end position="504"/>
    </location>
</feature>
<protein>
    <submittedName>
        <fullName evidence="4">Vitellogenin-2-like</fullName>
    </submittedName>
</protein>
<dbReference type="PANTHER" id="PTHR23345">
    <property type="entry name" value="VITELLOGENIN-RELATED"/>
    <property type="match status" value="1"/>
</dbReference>
<dbReference type="PANTHER" id="PTHR23345:SF15">
    <property type="entry name" value="VITELLOGENIN 1-RELATED"/>
    <property type="match status" value="1"/>
</dbReference>
<organism evidence="3 4">
    <name type="scientific">Temnothorax curvispinosus</name>
    <dbReference type="NCBI Taxonomy" id="300111"/>
    <lineage>
        <taxon>Eukaryota</taxon>
        <taxon>Metazoa</taxon>
        <taxon>Ecdysozoa</taxon>
        <taxon>Arthropoda</taxon>
        <taxon>Hexapoda</taxon>
        <taxon>Insecta</taxon>
        <taxon>Pterygota</taxon>
        <taxon>Neoptera</taxon>
        <taxon>Endopterygota</taxon>
        <taxon>Hymenoptera</taxon>
        <taxon>Apocrita</taxon>
        <taxon>Aculeata</taxon>
        <taxon>Formicoidea</taxon>
        <taxon>Formicidae</taxon>
        <taxon>Myrmicinae</taxon>
        <taxon>Temnothorax</taxon>
    </lineage>
</organism>
<dbReference type="SMART" id="SM00216">
    <property type="entry name" value="VWD"/>
    <property type="match status" value="1"/>
</dbReference>